<keyword evidence="1" id="KW-0175">Coiled coil</keyword>
<feature type="region of interest" description="Disordered" evidence="2">
    <location>
        <begin position="623"/>
        <end position="675"/>
    </location>
</feature>
<evidence type="ECO:0000313" key="4">
    <source>
        <dbReference type="EnsemblMetazoa" id="CapteP227737"/>
    </source>
</evidence>
<protein>
    <submittedName>
        <fullName evidence="3 4">Uncharacterized protein</fullName>
    </submittedName>
</protein>
<accession>R7UNH6</accession>
<dbReference type="OrthoDB" id="2157345at2759"/>
<gene>
    <name evidence="3" type="ORF">CAPTEDRAFT_227737</name>
</gene>
<reference evidence="4" key="3">
    <citation type="submission" date="2015-06" db="UniProtKB">
        <authorList>
            <consortium name="EnsemblMetazoa"/>
        </authorList>
    </citation>
    <scope>IDENTIFICATION</scope>
</reference>
<feature type="region of interest" description="Disordered" evidence="2">
    <location>
        <begin position="837"/>
        <end position="889"/>
    </location>
</feature>
<evidence type="ECO:0000256" key="1">
    <source>
        <dbReference type="SAM" id="Coils"/>
    </source>
</evidence>
<feature type="region of interest" description="Disordered" evidence="2">
    <location>
        <begin position="320"/>
        <end position="383"/>
    </location>
</feature>
<dbReference type="OMA" id="FEGRWSH"/>
<feature type="compositionally biased region" description="Basic and acidic residues" evidence="2">
    <location>
        <begin position="650"/>
        <end position="671"/>
    </location>
</feature>
<reference evidence="3 5" key="2">
    <citation type="journal article" date="2013" name="Nature">
        <title>Insights into bilaterian evolution from three spiralian genomes.</title>
        <authorList>
            <person name="Simakov O."/>
            <person name="Marletaz F."/>
            <person name="Cho S.J."/>
            <person name="Edsinger-Gonzales E."/>
            <person name="Havlak P."/>
            <person name="Hellsten U."/>
            <person name="Kuo D.H."/>
            <person name="Larsson T."/>
            <person name="Lv J."/>
            <person name="Arendt D."/>
            <person name="Savage R."/>
            <person name="Osoegawa K."/>
            <person name="de Jong P."/>
            <person name="Grimwood J."/>
            <person name="Chapman J.A."/>
            <person name="Shapiro H."/>
            <person name="Aerts A."/>
            <person name="Otillar R.P."/>
            <person name="Terry A.Y."/>
            <person name="Boore J.L."/>
            <person name="Grigoriev I.V."/>
            <person name="Lindberg D.R."/>
            <person name="Seaver E.C."/>
            <person name="Weisblat D.A."/>
            <person name="Putnam N.H."/>
            <person name="Rokhsar D.S."/>
        </authorList>
    </citation>
    <scope>NUCLEOTIDE SEQUENCE</scope>
    <source>
        <strain evidence="3 5">I ESC-2004</strain>
    </source>
</reference>
<evidence type="ECO:0000256" key="2">
    <source>
        <dbReference type="SAM" id="MobiDB-lite"/>
    </source>
</evidence>
<reference evidence="5" key="1">
    <citation type="submission" date="2012-12" db="EMBL/GenBank/DDBJ databases">
        <authorList>
            <person name="Hellsten U."/>
            <person name="Grimwood J."/>
            <person name="Chapman J.A."/>
            <person name="Shapiro H."/>
            <person name="Aerts A."/>
            <person name="Otillar R.P."/>
            <person name="Terry A.Y."/>
            <person name="Boore J.L."/>
            <person name="Simakov O."/>
            <person name="Marletaz F."/>
            <person name="Cho S.-J."/>
            <person name="Edsinger-Gonzales E."/>
            <person name="Havlak P."/>
            <person name="Kuo D.-H."/>
            <person name="Larsson T."/>
            <person name="Lv J."/>
            <person name="Arendt D."/>
            <person name="Savage R."/>
            <person name="Osoegawa K."/>
            <person name="de Jong P."/>
            <person name="Lindberg D.R."/>
            <person name="Seaver E.C."/>
            <person name="Weisblat D.A."/>
            <person name="Putnam N.H."/>
            <person name="Grigoriev I.V."/>
            <person name="Rokhsar D.S."/>
        </authorList>
    </citation>
    <scope>NUCLEOTIDE SEQUENCE</scope>
    <source>
        <strain evidence="5">I ESC-2004</strain>
    </source>
</reference>
<name>R7UNH6_CAPTE</name>
<organism evidence="3">
    <name type="scientific">Capitella teleta</name>
    <name type="common">Polychaete worm</name>
    <dbReference type="NCBI Taxonomy" id="283909"/>
    <lineage>
        <taxon>Eukaryota</taxon>
        <taxon>Metazoa</taxon>
        <taxon>Spiralia</taxon>
        <taxon>Lophotrochozoa</taxon>
        <taxon>Annelida</taxon>
        <taxon>Polychaeta</taxon>
        <taxon>Sedentaria</taxon>
        <taxon>Scolecida</taxon>
        <taxon>Capitellidae</taxon>
        <taxon>Capitella</taxon>
    </lineage>
</organism>
<feature type="region of interest" description="Disordered" evidence="2">
    <location>
        <begin position="218"/>
        <end position="275"/>
    </location>
</feature>
<feature type="compositionally biased region" description="Acidic residues" evidence="2">
    <location>
        <begin position="1"/>
        <end position="15"/>
    </location>
</feature>
<dbReference type="Proteomes" id="UP000014760">
    <property type="component" value="Unassembled WGS sequence"/>
</dbReference>
<dbReference type="HOGENOM" id="CLU_352083_0_0_1"/>
<keyword evidence="5" id="KW-1185">Reference proteome</keyword>
<dbReference type="EMBL" id="AMQN01006860">
    <property type="status" value="NOT_ANNOTATED_CDS"/>
    <property type="molecule type" value="Genomic_DNA"/>
</dbReference>
<dbReference type="AlphaFoldDB" id="R7UNH6"/>
<feature type="coiled-coil region" evidence="1">
    <location>
        <begin position="585"/>
        <end position="623"/>
    </location>
</feature>
<feature type="compositionally biased region" description="Basic and acidic residues" evidence="2">
    <location>
        <begin position="880"/>
        <end position="889"/>
    </location>
</feature>
<proteinExistence type="predicted"/>
<feature type="compositionally biased region" description="Polar residues" evidence="2">
    <location>
        <begin position="838"/>
        <end position="856"/>
    </location>
</feature>
<dbReference type="EMBL" id="KB299377">
    <property type="protein sequence ID" value="ELU08059.1"/>
    <property type="molecule type" value="Genomic_DNA"/>
</dbReference>
<dbReference type="STRING" id="283909.R7UNH6"/>
<sequence length="889" mass="101082">MNLEALTEEDLEDPWDSERDDSGNASRKKGNPNKFDSMCDGVLGSMSILHASFAELLDLKDELLKHTLPPNVLTKLALCTAKCFRSASDLNIPINEMIRLVRIYSTPWEEKSASLKKLHDDYESKKSQLTIAIKRLQLVDQHSKRMVHEKRIMNWEKLFCKLTTAKGHGRRWKFLIDNFKKKASEGMESLHDYIESMQRADSESEDEDDLNNIETQMQHVAPSDTAPTDLPTQKESSDEEEEDSDTSSKTEEESEENEKPAAPVYIKPPMKDKQVWTGDPSYDRYLHIRVYEPQGLDCRELKCALTFGKQNYKTKVLDIKEEESSPSNPTAVEPQAQPQPPSTPVRGRGLIGSRGGRGRVGRGGRSGASSLPQTIEEVPEPKKPKHFEECIFDMPEEYTHDVLLPSGEKTEKRPDAIQIAVHFGPRDEMVAMATVDMDDLDNLDLPNHILEPPDGAFEDPNLPMYIEEAKEEGEDRSSQSATPTIDNMDPINFPLYPLEIGRSEKANAPVGQLPLLCFWAKRLRPTSFNKETEADSVNKIVMTETGFDMDTLTYDDLHPDLVERSISAASFVSSESTVKEETVPRTEYDHLMNTHREEMEMLQDEYEQRLQELADSMQHMNTLSLDQPPTERSPIYQRRPGSSTQPSPNMEDHHLNEEIDPNREESSEEFTHPNQIKRPLKNFLVHKRLPNWGGNLPENFLDRLRYFEERSLRHKENLMAQQGQEKSEKIEQCLAGEYKLKIEANDEDEMFNALQDVSLPAVFLPTKGKDLSIYNPRAHQYFHPTGSSGARLTQPPSMLQLPPLPKNRLAVVNLFDLGKNFQRGGVHETMMKKFLAQQEPSAPGTSTASFGQSAPTSAHDYNMQYRDHGPMPTRESTNGMHEHKEAVLD</sequence>
<feature type="region of interest" description="Disordered" evidence="2">
    <location>
        <begin position="1"/>
        <end position="32"/>
    </location>
</feature>
<evidence type="ECO:0000313" key="5">
    <source>
        <dbReference type="Proteomes" id="UP000014760"/>
    </source>
</evidence>
<evidence type="ECO:0000313" key="3">
    <source>
        <dbReference type="EMBL" id="ELU08059.1"/>
    </source>
</evidence>
<dbReference type="EnsemblMetazoa" id="CapteT227737">
    <property type="protein sequence ID" value="CapteP227737"/>
    <property type="gene ID" value="CapteG227737"/>
</dbReference>